<evidence type="ECO:0000313" key="4">
    <source>
        <dbReference type="Proteomes" id="UP000306378"/>
    </source>
</evidence>
<dbReference type="InterPro" id="IPR007278">
    <property type="entry name" value="DUF397"/>
</dbReference>
<evidence type="ECO:0000313" key="3">
    <source>
        <dbReference type="EMBL" id="TLG12466.1"/>
    </source>
</evidence>
<comment type="caution">
    <text evidence="2">The sequence shown here is derived from an EMBL/GenBank/DDBJ whole genome shotgun (WGS) entry which is preliminary data.</text>
</comment>
<protein>
    <submittedName>
        <fullName evidence="2">DUF397 domain-containing protein</fullName>
    </submittedName>
</protein>
<evidence type="ECO:0000259" key="1">
    <source>
        <dbReference type="Pfam" id="PF04149"/>
    </source>
</evidence>
<feature type="domain" description="DUF397" evidence="1">
    <location>
        <begin position="6"/>
        <end position="60"/>
    </location>
</feature>
<organism evidence="2 4">
    <name type="scientific">Nocardia cyriacigeorgica</name>
    <dbReference type="NCBI Taxonomy" id="135487"/>
    <lineage>
        <taxon>Bacteria</taxon>
        <taxon>Bacillati</taxon>
        <taxon>Actinomycetota</taxon>
        <taxon>Actinomycetes</taxon>
        <taxon>Mycobacteriales</taxon>
        <taxon>Nocardiaceae</taxon>
        <taxon>Nocardia</taxon>
    </lineage>
</organism>
<dbReference type="EMBL" id="VBUT01000015">
    <property type="protein sequence ID" value="TLF72712.1"/>
    <property type="molecule type" value="Genomic_DNA"/>
</dbReference>
<evidence type="ECO:0000313" key="2">
    <source>
        <dbReference type="EMBL" id="TLF72712.1"/>
    </source>
</evidence>
<dbReference type="Pfam" id="PF04149">
    <property type="entry name" value="DUF397"/>
    <property type="match status" value="1"/>
</dbReference>
<gene>
    <name evidence="2" type="ORF">FEK34_28665</name>
    <name evidence="3" type="ORF">FEK35_11200</name>
</gene>
<evidence type="ECO:0000313" key="5">
    <source>
        <dbReference type="Proteomes" id="UP000308349"/>
    </source>
</evidence>
<dbReference type="RefSeq" id="WP_138452973.1">
    <property type="nucleotide sequence ID" value="NZ_JADLSC010000002.1"/>
</dbReference>
<proteinExistence type="predicted"/>
<reference evidence="4 5" key="1">
    <citation type="submission" date="2019-05" db="EMBL/GenBank/DDBJ databases">
        <title>Genomes sequences of two Nocardia cyriacigeorgica environmental isolates, type strains Nocardia asteroides ATCC 19247 and Nocardia cyriacigeorgica DSM 44484.</title>
        <authorList>
            <person name="Vautrin F."/>
            <person name="Bergeron E."/>
            <person name="Dubost A."/>
            <person name="Abrouk D."/>
            <person name="Rodriguez Nava V."/>
            <person name="Pujic P."/>
        </authorList>
    </citation>
    <scope>NUCLEOTIDE SEQUENCE [LARGE SCALE GENOMIC DNA]</scope>
    <source>
        <strain evidence="3 5">EML 1456</strain>
        <strain evidence="2 4">EML 446</strain>
    </source>
</reference>
<dbReference type="Proteomes" id="UP000308349">
    <property type="component" value="Unassembled WGS sequence"/>
</dbReference>
<dbReference type="Proteomes" id="UP000306378">
    <property type="component" value="Unassembled WGS sequence"/>
</dbReference>
<sequence length="117" mass="12807">MTTPDGWRKSSYSGSNGGACVEIRFDGDVVRIRDSKYTGDPATQPEIMLPVTRWASFLDQALRFVSSTDTDLPLMHRDDHGRVTIRDAEGVALTYTATEWAAFAAGVRSGEFTMTAA</sequence>
<dbReference type="OrthoDB" id="4571387at2"/>
<accession>A0A5R8NAK3</accession>
<name>A0A5R8NAK3_9NOCA</name>
<dbReference type="AlphaFoldDB" id="A0A5R8NAK3"/>
<dbReference type="EMBL" id="VBUU01000008">
    <property type="protein sequence ID" value="TLG12466.1"/>
    <property type="molecule type" value="Genomic_DNA"/>
</dbReference>